<reference evidence="1" key="1">
    <citation type="submission" date="2022-08" db="EMBL/GenBank/DDBJ databases">
        <authorList>
            <person name="Deng Y."/>
            <person name="Han X.-F."/>
            <person name="Zhang Y.-Q."/>
        </authorList>
    </citation>
    <scope>NUCLEOTIDE SEQUENCE</scope>
    <source>
        <strain evidence="1">CPCC 205763</strain>
    </source>
</reference>
<comment type="caution">
    <text evidence="1">The sequence shown here is derived from an EMBL/GenBank/DDBJ whole genome shotgun (WGS) entry which is preliminary data.</text>
</comment>
<evidence type="ECO:0000313" key="2">
    <source>
        <dbReference type="Proteomes" id="UP001165584"/>
    </source>
</evidence>
<organism evidence="1 2">
    <name type="scientific">Herbiconiux aconitum</name>
    <dbReference type="NCBI Taxonomy" id="2970913"/>
    <lineage>
        <taxon>Bacteria</taxon>
        <taxon>Bacillati</taxon>
        <taxon>Actinomycetota</taxon>
        <taxon>Actinomycetes</taxon>
        <taxon>Micrococcales</taxon>
        <taxon>Microbacteriaceae</taxon>
        <taxon>Herbiconiux</taxon>
    </lineage>
</organism>
<dbReference type="PANTHER" id="PTHR43179:SF7">
    <property type="entry name" value="RHAMNOSYLTRANSFERASE WBBL"/>
    <property type="match status" value="1"/>
</dbReference>
<keyword evidence="2" id="KW-1185">Reference proteome</keyword>
<dbReference type="RefSeq" id="WP_259503880.1">
    <property type="nucleotide sequence ID" value="NZ_JANLCM010000001.1"/>
</dbReference>
<dbReference type="Pfam" id="PF13641">
    <property type="entry name" value="Glyco_tranf_2_3"/>
    <property type="match status" value="1"/>
</dbReference>
<accession>A0ABT2GK74</accession>
<gene>
    <name evidence="1" type="ORF">N1027_00550</name>
</gene>
<evidence type="ECO:0000313" key="1">
    <source>
        <dbReference type="EMBL" id="MCS5716621.1"/>
    </source>
</evidence>
<sequence>MTDIPSRTVIVTVSYDSLAVMPAFLGSVAAASTGPVTVYIADNKPESPARGELERVIAEYGGVYRPMTGNLGYGHAINTVVGTLPETVEFVLISNPDVVLGAESLDRMQAAIEAEDDIAAVGPRIRAVDGSTYPSARSVPSLRSGVGHAVFGTIWPTNPWTRRYRNQTGEQVVRRDAGWLSGACLLVRRSAFRALDGFDTDYFMYFEDVDLGYRFGKAGWRNVYEPSAEVLHTGAHSTTTESARMLDAHHESAKRFLNRKYTGPLLAPVRWALSAGLTLRAWIAKRR</sequence>
<name>A0ABT2GK74_9MICO</name>
<dbReference type="Proteomes" id="UP001165584">
    <property type="component" value="Unassembled WGS sequence"/>
</dbReference>
<dbReference type="Gene3D" id="3.90.550.10">
    <property type="entry name" value="Spore Coat Polysaccharide Biosynthesis Protein SpsA, Chain A"/>
    <property type="match status" value="1"/>
</dbReference>
<dbReference type="EMBL" id="JANLCM010000001">
    <property type="protein sequence ID" value="MCS5716621.1"/>
    <property type="molecule type" value="Genomic_DNA"/>
</dbReference>
<dbReference type="PANTHER" id="PTHR43179">
    <property type="entry name" value="RHAMNOSYLTRANSFERASE WBBL"/>
    <property type="match status" value="1"/>
</dbReference>
<dbReference type="InterPro" id="IPR029044">
    <property type="entry name" value="Nucleotide-diphossugar_trans"/>
</dbReference>
<proteinExistence type="predicted"/>
<protein>
    <submittedName>
        <fullName evidence="1">Glycosyltransferase family 2 protein</fullName>
    </submittedName>
</protein>
<dbReference type="CDD" id="cd04186">
    <property type="entry name" value="GT_2_like_c"/>
    <property type="match status" value="1"/>
</dbReference>
<dbReference type="SUPFAM" id="SSF53448">
    <property type="entry name" value="Nucleotide-diphospho-sugar transferases"/>
    <property type="match status" value="1"/>
</dbReference>